<name>A0ABV4AGE8_9GAMM</name>
<evidence type="ECO:0000313" key="7">
    <source>
        <dbReference type="EMBL" id="MEY1660720.1"/>
    </source>
</evidence>
<evidence type="ECO:0000313" key="8">
    <source>
        <dbReference type="Proteomes" id="UP001562065"/>
    </source>
</evidence>
<dbReference type="EC" id="3.1.-.-" evidence="5"/>
<evidence type="ECO:0000256" key="2">
    <source>
        <dbReference type="ARBA" id="ARBA00022517"/>
    </source>
</evidence>
<keyword evidence="3 5" id="KW-0540">Nuclease</keyword>
<dbReference type="Proteomes" id="UP001562065">
    <property type="component" value="Unassembled WGS sequence"/>
</dbReference>
<keyword evidence="1 5" id="KW-0963">Cytoplasm</keyword>
<proteinExistence type="inferred from homology"/>
<evidence type="ECO:0000256" key="4">
    <source>
        <dbReference type="ARBA" id="ARBA00022801"/>
    </source>
</evidence>
<dbReference type="InterPro" id="IPR005227">
    <property type="entry name" value="YqgF"/>
</dbReference>
<gene>
    <name evidence="7" type="primary">ruvX</name>
    <name evidence="7" type="ORF">AB5I84_00990</name>
</gene>
<dbReference type="EMBL" id="JBGCUO010000001">
    <property type="protein sequence ID" value="MEY1660720.1"/>
    <property type="molecule type" value="Genomic_DNA"/>
</dbReference>
<evidence type="ECO:0000259" key="6">
    <source>
        <dbReference type="SMART" id="SM00732"/>
    </source>
</evidence>
<dbReference type="HAMAP" id="MF_00651">
    <property type="entry name" value="Nuclease_YqgF"/>
    <property type="match status" value="1"/>
</dbReference>
<keyword evidence="8" id="KW-1185">Reference proteome</keyword>
<comment type="subcellular location">
    <subcellularLocation>
        <location evidence="5">Cytoplasm</location>
    </subcellularLocation>
</comment>
<accession>A0ABV4AGE8</accession>
<comment type="caution">
    <text evidence="7">The sequence shown here is derived from an EMBL/GenBank/DDBJ whole genome shotgun (WGS) entry which is preliminary data.</text>
</comment>
<dbReference type="PANTHER" id="PTHR33317:SF4">
    <property type="entry name" value="POLYNUCLEOTIDYL TRANSFERASE, RIBONUCLEASE H-LIKE SUPERFAMILY PROTEIN"/>
    <property type="match status" value="1"/>
</dbReference>
<dbReference type="NCBIfam" id="TIGR00250">
    <property type="entry name" value="RNAse_H_YqgF"/>
    <property type="match status" value="1"/>
</dbReference>
<organism evidence="7 8">
    <name type="scientific">Isoalcanivorax beigongshangi</name>
    <dbReference type="NCBI Taxonomy" id="3238810"/>
    <lineage>
        <taxon>Bacteria</taxon>
        <taxon>Pseudomonadati</taxon>
        <taxon>Pseudomonadota</taxon>
        <taxon>Gammaproteobacteria</taxon>
        <taxon>Oceanospirillales</taxon>
        <taxon>Alcanivoracaceae</taxon>
        <taxon>Isoalcanivorax</taxon>
    </lineage>
</organism>
<feature type="domain" description="YqgF/RNase H-like" evidence="6">
    <location>
        <begin position="5"/>
        <end position="105"/>
    </location>
</feature>
<dbReference type="SMART" id="SM00732">
    <property type="entry name" value="YqgFc"/>
    <property type="match status" value="1"/>
</dbReference>
<dbReference type="SUPFAM" id="SSF53098">
    <property type="entry name" value="Ribonuclease H-like"/>
    <property type="match status" value="1"/>
</dbReference>
<dbReference type="PANTHER" id="PTHR33317">
    <property type="entry name" value="POLYNUCLEOTIDYL TRANSFERASE, RIBONUCLEASE H-LIKE SUPERFAMILY PROTEIN"/>
    <property type="match status" value="1"/>
</dbReference>
<reference evidence="7 8" key="1">
    <citation type="submission" date="2024-07" db="EMBL/GenBank/DDBJ databases">
        <authorList>
            <person name="Ren Q."/>
        </authorList>
    </citation>
    <scope>NUCLEOTIDE SEQUENCE [LARGE SCALE GENOMIC DNA]</scope>
    <source>
        <strain evidence="7 8">REN37</strain>
    </source>
</reference>
<dbReference type="CDD" id="cd16964">
    <property type="entry name" value="YqgF"/>
    <property type="match status" value="1"/>
</dbReference>
<dbReference type="RefSeq" id="WP_369453963.1">
    <property type="nucleotide sequence ID" value="NZ_JBGCUO010000001.1"/>
</dbReference>
<evidence type="ECO:0000256" key="1">
    <source>
        <dbReference type="ARBA" id="ARBA00022490"/>
    </source>
</evidence>
<comment type="similarity">
    <text evidence="5">Belongs to the YqgF HJR family.</text>
</comment>
<dbReference type="Pfam" id="PF03652">
    <property type="entry name" value="RuvX"/>
    <property type="match status" value="1"/>
</dbReference>
<sequence length="142" mass="15277">MSSIITVLAFDFGTQKIGVASGQSLTASGTAQPALPCRDGIPDWHQMAALMATWQPAVLVVGLPLNMDGSDSELARRARKFANRLKGRYGRPVALVDERLSTREARERMGDAYRGGPDPRVDSLAAVILIESYFNDGAGETL</sequence>
<keyword evidence="4 5" id="KW-0378">Hydrolase</keyword>
<dbReference type="InterPro" id="IPR037027">
    <property type="entry name" value="YqgF/RNaseH-like_dom_sf"/>
</dbReference>
<protein>
    <recommendedName>
        <fullName evidence="5">Putative pre-16S rRNA nuclease</fullName>
        <ecNumber evidence="5">3.1.-.-</ecNumber>
    </recommendedName>
</protein>
<evidence type="ECO:0000256" key="3">
    <source>
        <dbReference type="ARBA" id="ARBA00022722"/>
    </source>
</evidence>
<comment type="function">
    <text evidence="5">Could be a nuclease involved in processing of the 5'-end of pre-16S rRNA.</text>
</comment>
<dbReference type="Gene3D" id="3.30.420.140">
    <property type="entry name" value="YqgF/RNase H-like domain"/>
    <property type="match status" value="1"/>
</dbReference>
<keyword evidence="2 5" id="KW-0690">Ribosome biogenesis</keyword>
<dbReference type="InterPro" id="IPR006641">
    <property type="entry name" value="YqgF/RNaseH-like_dom"/>
</dbReference>
<evidence type="ECO:0000256" key="5">
    <source>
        <dbReference type="HAMAP-Rule" id="MF_00651"/>
    </source>
</evidence>
<dbReference type="InterPro" id="IPR012337">
    <property type="entry name" value="RNaseH-like_sf"/>
</dbReference>